<dbReference type="Proteomes" id="UP000324091">
    <property type="component" value="Chromosome 10"/>
</dbReference>
<comment type="caution">
    <text evidence="1">The sequence shown here is derived from an EMBL/GenBank/DDBJ whole genome shotgun (WGS) entry which is preliminary data.</text>
</comment>
<keyword evidence="2" id="KW-1185">Reference proteome</keyword>
<dbReference type="AlphaFoldDB" id="A0A5C6PKZ1"/>
<accession>A0A5C6PKZ1</accession>
<gene>
    <name evidence="1" type="ORF">D4764_10G0004280</name>
</gene>
<proteinExistence type="predicted"/>
<dbReference type="EMBL" id="RHFK02000002">
    <property type="protein sequence ID" value="TWW79398.1"/>
    <property type="molecule type" value="Genomic_DNA"/>
</dbReference>
<evidence type="ECO:0000313" key="2">
    <source>
        <dbReference type="Proteomes" id="UP000324091"/>
    </source>
</evidence>
<sequence>MLSCELVAARNLVVVVAITKFPMLENLHTIERTIGMLKGRWMFGHRATTP</sequence>
<name>A0A5C6PKZ1_9TELE</name>
<evidence type="ECO:0000313" key="1">
    <source>
        <dbReference type="EMBL" id="TWW79398.1"/>
    </source>
</evidence>
<organism evidence="1 2">
    <name type="scientific">Takifugu flavidus</name>
    <name type="common">sansaifugu</name>
    <dbReference type="NCBI Taxonomy" id="433684"/>
    <lineage>
        <taxon>Eukaryota</taxon>
        <taxon>Metazoa</taxon>
        <taxon>Chordata</taxon>
        <taxon>Craniata</taxon>
        <taxon>Vertebrata</taxon>
        <taxon>Euteleostomi</taxon>
        <taxon>Actinopterygii</taxon>
        <taxon>Neopterygii</taxon>
        <taxon>Teleostei</taxon>
        <taxon>Neoteleostei</taxon>
        <taxon>Acanthomorphata</taxon>
        <taxon>Eupercaria</taxon>
        <taxon>Tetraodontiformes</taxon>
        <taxon>Tetradontoidea</taxon>
        <taxon>Tetraodontidae</taxon>
        <taxon>Takifugu</taxon>
    </lineage>
</organism>
<protein>
    <submittedName>
        <fullName evidence="1">Uncharacterized protein</fullName>
    </submittedName>
</protein>
<reference evidence="1 2" key="1">
    <citation type="submission" date="2019-04" db="EMBL/GenBank/DDBJ databases">
        <title>Chromosome genome assembly for Takifugu flavidus.</title>
        <authorList>
            <person name="Xiao S."/>
        </authorList>
    </citation>
    <scope>NUCLEOTIDE SEQUENCE [LARGE SCALE GENOMIC DNA]</scope>
    <source>
        <strain evidence="1">HTHZ2018</strain>
        <tissue evidence="1">Muscle</tissue>
    </source>
</reference>